<dbReference type="EMBL" id="CAJNOM010003608">
    <property type="protein sequence ID" value="CAF1647511.1"/>
    <property type="molecule type" value="Genomic_DNA"/>
</dbReference>
<keyword evidence="2" id="KW-1185">Reference proteome</keyword>
<evidence type="ECO:0000313" key="2">
    <source>
        <dbReference type="Proteomes" id="UP000663832"/>
    </source>
</evidence>
<gene>
    <name evidence="1" type="ORF">QVE165_LOCUS60696</name>
</gene>
<name>A0A816EGC7_9BILA</name>
<comment type="caution">
    <text evidence="1">The sequence shown here is derived from an EMBL/GenBank/DDBJ whole genome shotgun (WGS) entry which is preliminary data.</text>
</comment>
<evidence type="ECO:0000313" key="1">
    <source>
        <dbReference type="EMBL" id="CAF1647511.1"/>
    </source>
</evidence>
<dbReference type="Proteomes" id="UP000663832">
    <property type="component" value="Unassembled WGS sequence"/>
</dbReference>
<reference evidence="1" key="1">
    <citation type="submission" date="2021-02" db="EMBL/GenBank/DDBJ databases">
        <authorList>
            <person name="Nowell W R."/>
        </authorList>
    </citation>
    <scope>NUCLEOTIDE SEQUENCE</scope>
</reference>
<proteinExistence type="predicted"/>
<feature type="non-terminal residue" evidence="1">
    <location>
        <position position="1"/>
    </location>
</feature>
<organism evidence="1 2">
    <name type="scientific">Adineta steineri</name>
    <dbReference type="NCBI Taxonomy" id="433720"/>
    <lineage>
        <taxon>Eukaryota</taxon>
        <taxon>Metazoa</taxon>
        <taxon>Spiralia</taxon>
        <taxon>Gnathifera</taxon>
        <taxon>Rotifera</taxon>
        <taxon>Eurotatoria</taxon>
        <taxon>Bdelloidea</taxon>
        <taxon>Adinetida</taxon>
        <taxon>Adinetidae</taxon>
        <taxon>Adineta</taxon>
    </lineage>
</organism>
<sequence length="89" mass="10432">NKTTFITIMRRHSLDPDKLRRQIKSIFVSPSRKIRNLTHQNHNNTAAVERSRQARRFSVPEKKFPDRLGSSNDLDTIDEVSKLICKCIR</sequence>
<dbReference type="OrthoDB" id="9995668at2759"/>
<protein>
    <submittedName>
        <fullName evidence="1">Uncharacterized protein</fullName>
    </submittedName>
</protein>
<accession>A0A816EGC7</accession>
<dbReference type="AlphaFoldDB" id="A0A816EGC7"/>